<evidence type="ECO:0000313" key="5">
    <source>
        <dbReference type="Proteomes" id="UP000321224"/>
    </source>
</evidence>
<dbReference type="Proteomes" id="UP000198717">
    <property type="component" value="Unassembled WGS sequence"/>
</dbReference>
<evidence type="ECO:0008006" key="6">
    <source>
        <dbReference type="Google" id="ProtNLM"/>
    </source>
</evidence>
<feature type="region of interest" description="Disordered" evidence="1">
    <location>
        <begin position="197"/>
        <end position="228"/>
    </location>
</feature>
<feature type="compositionally biased region" description="Basic residues" evidence="1">
    <location>
        <begin position="380"/>
        <end position="395"/>
    </location>
</feature>
<reference evidence="3 4" key="1">
    <citation type="submission" date="2016-10" db="EMBL/GenBank/DDBJ databases">
        <authorList>
            <person name="Varghese N."/>
            <person name="Submissions S."/>
        </authorList>
    </citation>
    <scope>NUCLEOTIDE SEQUENCE [LARGE SCALE GENOMIC DNA]</scope>
    <source>
        <strain evidence="3 4">DSM 2260</strain>
    </source>
</reference>
<dbReference type="RefSeq" id="WP_244172096.1">
    <property type="nucleotide sequence ID" value="NZ_BJVY01000040.1"/>
</dbReference>
<accession>A0A511HK11</accession>
<dbReference type="Proteomes" id="UP000321224">
    <property type="component" value="Unassembled WGS sequence"/>
</dbReference>
<dbReference type="EMBL" id="BJVY01000040">
    <property type="protein sequence ID" value="GEL73913.1"/>
    <property type="molecule type" value="Genomic_DNA"/>
</dbReference>
<feature type="region of interest" description="Disordered" evidence="1">
    <location>
        <begin position="366"/>
        <end position="419"/>
    </location>
</feature>
<sequence>MLATNEASLRDKLASQGHRALKLARKELSVHRRLHGDARAALHRLEARSPELAQARARAYAYAVFPSLGQGSAVLGGTWGMGEVFRQERLVGYAALVQLTLGVQLGGQTASEVVLFEDQEAFQRFKHGGTGLALNAAATLVKAGAARARGPAGSTTVALATDGGMWAGVALGAQRAFVVPAVLTRSSTLRRVLSSIPSLTRGTPAPNEGETRESAMAKAQTTKSGRKRLGKLTAAWKRRKAHDEEKTGPKKVAVHTREAMQRVSTRGRETLEHLRDRVPSGDRLRERAGQARTWAADQLGEHAVAIGLTTLAAGVAGAALLPVSNRERRALSSVSHKVQGLTHSLGAAPQVARLTRSVSDAVARVRRGDGAATEEEKPRAPRPKKVAATRGKKAAGRPAAAAKTSRRPRKGSPPPQASK</sequence>
<organism evidence="2 5">
    <name type="scientific">Myxococcus virescens</name>
    <dbReference type="NCBI Taxonomy" id="83456"/>
    <lineage>
        <taxon>Bacteria</taxon>
        <taxon>Pseudomonadati</taxon>
        <taxon>Myxococcota</taxon>
        <taxon>Myxococcia</taxon>
        <taxon>Myxococcales</taxon>
        <taxon>Cystobacterineae</taxon>
        <taxon>Myxococcaceae</taxon>
        <taxon>Myxococcus</taxon>
    </lineage>
</organism>
<feature type="compositionally biased region" description="Basic and acidic residues" evidence="1">
    <location>
        <begin position="366"/>
        <end position="379"/>
    </location>
</feature>
<reference evidence="2 5" key="2">
    <citation type="submission" date="2019-07" db="EMBL/GenBank/DDBJ databases">
        <title>Whole genome shotgun sequence of Myxococcus virescens NBRC 100334.</title>
        <authorList>
            <person name="Hosoyama A."/>
            <person name="Uohara A."/>
            <person name="Ohji S."/>
            <person name="Ichikawa N."/>
        </authorList>
    </citation>
    <scope>NUCLEOTIDE SEQUENCE [LARGE SCALE GENOMIC DNA]</scope>
    <source>
        <strain evidence="2 5">NBRC 100334</strain>
    </source>
</reference>
<proteinExistence type="predicted"/>
<comment type="caution">
    <text evidence="2">The sequence shown here is derived from an EMBL/GenBank/DDBJ whole genome shotgun (WGS) entry which is preliminary data.</text>
</comment>
<keyword evidence="4" id="KW-1185">Reference proteome</keyword>
<gene>
    <name evidence="2" type="ORF">MVI01_56970</name>
    <name evidence="3" type="ORF">SAMN04488504_113110</name>
</gene>
<name>A0A511HK11_9BACT</name>
<evidence type="ECO:0000256" key="1">
    <source>
        <dbReference type="SAM" id="MobiDB-lite"/>
    </source>
</evidence>
<dbReference type="AlphaFoldDB" id="A0A511HK11"/>
<protein>
    <recommendedName>
        <fullName evidence="6">Ysc84 actin-binding domain-containing protein</fullName>
    </recommendedName>
</protein>
<evidence type="ECO:0000313" key="3">
    <source>
        <dbReference type="EMBL" id="SDE85592.1"/>
    </source>
</evidence>
<dbReference type="EMBL" id="FNAJ01000013">
    <property type="protein sequence ID" value="SDE85592.1"/>
    <property type="molecule type" value="Genomic_DNA"/>
</dbReference>
<evidence type="ECO:0000313" key="4">
    <source>
        <dbReference type="Proteomes" id="UP000198717"/>
    </source>
</evidence>
<evidence type="ECO:0000313" key="2">
    <source>
        <dbReference type="EMBL" id="GEL73913.1"/>
    </source>
</evidence>